<dbReference type="InterPro" id="IPR004843">
    <property type="entry name" value="Calcineurin-like_PHP"/>
</dbReference>
<protein>
    <recommendedName>
        <fullName evidence="1">Calcineurin-like phosphoesterase domain-containing protein</fullName>
    </recommendedName>
</protein>
<dbReference type="PANTHER" id="PTHR37844:SF2">
    <property type="entry name" value="SER_THR PROTEIN PHOSPHATASE SUPERFAMILY (AFU_ORTHOLOGUE AFUA_1G14840)"/>
    <property type="match status" value="1"/>
</dbReference>
<organism evidence="2">
    <name type="scientific">Curvibacter symbiont subsp. Hydra magnipapillata</name>
    <dbReference type="NCBI Taxonomy" id="667019"/>
    <lineage>
        <taxon>Bacteria</taxon>
        <taxon>Pseudomonadati</taxon>
        <taxon>Pseudomonadota</taxon>
        <taxon>Betaproteobacteria</taxon>
        <taxon>Burkholderiales</taxon>
        <taxon>Comamonadaceae</taxon>
        <taxon>Curvibacter</taxon>
    </lineage>
</organism>
<dbReference type="SUPFAM" id="SSF56300">
    <property type="entry name" value="Metallo-dependent phosphatases"/>
    <property type="match status" value="1"/>
</dbReference>
<proteinExistence type="predicted"/>
<dbReference type="PANTHER" id="PTHR37844">
    <property type="entry name" value="SER/THR PROTEIN PHOSPHATASE SUPERFAMILY (AFU_ORTHOLOGUE AFUA_1G14840)"/>
    <property type="match status" value="1"/>
</dbReference>
<dbReference type="Pfam" id="PF00149">
    <property type="entry name" value="Metallophos"/>
    <property type="match status" value="1"/>
</dbReference>
<reference evidence="2" key="1">
    <citation type="journal article" date="2010" name="Nature">
        <title>The Dynamic genome of Hydra.</title>
        <authorList>
            <person name="Chapman J.A."/>
            <person name="Kirkness E.F."/>
            <person name="Simakov O."/>
            <person name="Hampson S.E."/>
            <person name="Mitros T."/>
            <person name="Weinmaier T."/>
            <person name="Rattei T."/>
            <person name="Balasubramanian P.G."/>
            <person name="Borman J."/>
            <person name="Busam D."/>
            <person name="Disbennett K."/>
            <person name="Pfannkoch C."/>
            <person name="Sumin N."/>
            <person name="Sutton G."/>
            <person name="Viswanathan L."/>
            <person name="Walenz B."/>
            <person name="Goodstein D.M."/>
            <person name="Hellsten U."/>
            <person name="Kawashima T."/>
            <person name="Prochnik S.E."/>
            <person name="Putnam N.H."/>
            <person name="Shu S."/>
            <person name="Blumberg B."/>
            <person name="Dana C.E."/>
            <person name="Gee L."/>
            <person name="Kibler D.F."/>
            <person name="Law L."/>
            <person name="Lindgens D."/>
            <person name="Martinez D.E."/>
            <person name="Peng J."/>
            <person name="Wigge P.A."/>
            <person name="Bertulat B."/>
            <person name="Guder C."/>
            <person name="Nakamura Y."/>
            <person name="Ozbek S."/>
            <person name="Watanabe H."/>
            <person name="Khalturin K."/>
            <person name="Hemmrich G."/>
            <person name="Franke A."/>
            <person name="Augustin R."/>
            <person name="Fraune S."/>
            <person name="Hayakawa E."/>
            <person name="Hayakawa S."/>
            <person name="Hirose M."/>
            <person name="Hwang J."/>
            <person name="Ikeo K."/>
            <person name="Nishimiya-Fujisawa C."/>
            <person name="Ogura A."/>
            <person name="Takahashi T."/>
            <person name="Steinmetz P.R."/>
            <person name="Zhang X."/>
            <person name="Aufschnaiter R."/>
            <person name="Eder M.K."/>
            <person name="Gorny A.K."/>
            <person name="Salvenmoser W."/>
            <person name="Heimberg A.M."/>
            <person name="Wheeler B.M."/>
            <person name="Peterson K.J."/>
            <person name="Boettger A."/>
            <person name="Tischler P."/>
            <person name="Wolf A."/>
            <person name="Gojobori T."/>
            <person name="Remington K.A."/>
            <person name="Strausberg R.L."/>
            <person name="Venter J."/>
            <person name="Technau U."/>
            <person name="Hobmayer B."/>
            <person name="Bosch T.C."/>
            <person name="Holstein T.W."/>
            <person name="Fujisawa T."/>
            <person name="Bode H.R."/>
            <person name="David C.N."/>
            <person name="Rokhsar D.S."/>
            <person name="Steele R.E."/>
        </authorList>
    </citation>
    <scope>NUCLEOTIDE SEQUENCE</scope>
</reference>
<dbReference type="Gene3D" id="3.60.21.10">
    <property type="match status" value="1"/>
</dbReference>
<gene>
    <name evidence="2" type="ORF">Csp_H40100</name>
</gene>
<dbReference type="EMBL" id="FN543102">
    <property type="protein sequence ID" value="CBA26741.1"/>
    <property type="molecule type" value="Genomic_DNA"/>
</dbReference>
<evidence type="ECO:0000313" key="2">
    <source>
        <dbReference type="EMBL" id="CBA26741.1"/>
    </source>
</evidence>
<name>C9Y727_CURXX</name>
<dbReference type="InterPro" id="IPR029052">
    <property type="entry name" value="Metallo-depent_PP-like"/>
</dbReference>
<sequence length="251" mass="28406">MEQDGQCIDRDADLVVLAGDIDEGTRGLRWARESFPDKPIIYVAGNHEFYEHSWGGLLDELHEQATKLDIAFLENQVLEYNGLRFLGCSLWTDFMLYGEQRQPSAMQAAQSWLNDYRWIHVQQQDIPQGMDWVNPGTLVPELTQVRHQESLAWLERELARGGPESTVVVTHHGPHPNSVPAQYLGDPLSPAFVSDLGHLMGKAKLWVHGHVHSSMDYVVNGTRVVCNPRGYAHRRGGQENEGFRSGWLVEV</sequence>
<dbReference type="AlphaFoldDB" id="C9Y727"/>
<accession>C9Y727</accession>
<evidence type="ECO:0000259" key="1">
    <source>
        <dbReference type="Pfam" id="PF00149"/>
    </source>
</evidence>
<dbReference type="GO" id="GO:0016787">
    <property type="term" value="F:hydrolase activity"/>
    <property type="evidence" value="ECO:0007669"/>
    <property type="project" value="InterPro"/>
</dbReference>
<feature type="domain" description="Calcineurin-like phosphoesterase" evidence="1">
    <location>
        <begin position="10"/>
        <end position="213"/>
    </location>
</feature>